<evidence type="ECO:0000313" key="2">
    <source>
        <dbReference type="EMBL" id="KOF99734.1"/>
    </source>
</evidence>
<reference evidence="2" key="1">
    <citation type="submission" date="2015-07" db="EMBL/GenBank/DDBJ databases">
        <title>MeaNS - Measles Nucleotide Surveillance Program.</title>
        <authorList>
            <person name="Tran T."/>
            <person name="Druce J."/>
        </authorList>
    </citation>
    <scope>NUCLEOTIDE SEQUENCE</scope>
    <source>
        <strain evidence="2">UCB-OBI-ISO-001</strain>
        <tissue evidence="2">Gonad</tissue>
    </source>
</reference>
<dbReference type="AlphaFoldDB" id="A0A0L8IEA1"/>
<name>A0A0L8IEA1_OCTBM</name>
<keyword evidence="1" id="KW-1133">Transmembrane helix</keyword>
<keyword evidence="1" id="KW-0812">Transmembrane</keyword>
<dbReference type="EMBL" id="KQ415904">
    <property type="protein sequence ID" value="KOF99734.1"/>
    <property type="molecule type" value="Genomic_DNA"/>
</dbReference>
<evidence type="ECO:0000256" key="1">
    <source>
        <dbReference type="SAM" id="Phobius"/>
    </source>
</evidence>
<proteinExistence type="predicted"/>
<protein>
    <submittedName>
        <fullName evidence="2">Uncharacterized protein</fullName>
    </submittedName>
</protein>
<sequence length="57" mass="6921">MSVFCDGVLNKYREIFYPHYQKNNSYEDSHQQNLTFWLIKFPTSIMFLSLLFLPLLE</sequence>
<feature type="transmembrane region" description="Helical" evidence="1">
    <location>
        <begin position="34"/>
        <end position="56"/>
    </location>
</feature>
<keyword evidence="1" id="KW-0472">Membrane</keyword>
<accession>A0A0L8IEA1</accession>
<organism evidence="2">
    <name type="scientific">Octopus bimaculoides</name>
    <name type="common">California two-spotted octopus</name>
    <dbReference type="NCBI Taxonomy" id="37653"/>
    <lineage>
        <taxon>Eukaryota</taxon>
        <taxon>Metazoa</taxon>
        <taxon>Spiralia</taxon>
        <taxon>Lophotrochozoa</taxon>
        <taxon>Mollusca</taxon>
        <taxon>Cephalopoda</taxon>
        <taxon>Coleoidea</taxon>
        <taxon>Octopodiformes</taxon>
        <taxon>Octopoda</taxon>
        <taxon>Incirrata</taxon>
        <taxon>Octopodidae</taxon>
        <taxon>Octopus</taxon>
    </lineage>
</organism>
<gene>
    <name evidence="2" type="ORF">OCBIM_22012215mg</name>
</gene>